<dbReference type="Proteomes" id="UP000187499">
    <property type="component" value="Chromosome"/>
</dbReference>
<evidence type="ECO:0000256" key="7">
    <source>
        <dbReference type="SAM" id="Phobius"/>
    </source>
</evidence>
<dbReference type="SUPFAM" id="SSF90123">
    <property type="entry name" value="ABC transporter transmembrane region"/>
    <property type="match status" value="1"/>
</dbReference>
<dbReference type="AlphaFoldDB" id="A0A1P8Q177"/>
<feature type="transmembrane region" description="Helical" evidence="7">
    <location>
        <begin position="136"/>
        <end position="161"/>
    </location>
</feature>
<feature type="transmembrane region" description="Helical" evidence="7">
    <location>
        <begin position="55"/>
        <end position="75"/>
    </location>
</feature>
<dbReference type="InterPro" id="IPR003439">
    <property type="entry name" value="ABC_transporter-like_ATP-bd"/>
</dbReference>
<reference evidence="11" key="1">
    <citation type="submission" date="2016-12" db="EMBL/GenBank/DDBJ databases">
        <authorList>
            <person name="Jung M.Y."/>
            <person name="Lee S.H."/>
        </authorList>
    </citation>
    <scope>NUCLEOTIDE SEQUENCE [LARGE SCALE GENOMIC DNA]</scope>
    <source>
        <strain evidence="11">WiKim39</strain>
    </source>
</reference>
<dbReference type="GO" id="GO:0016887">
    <property type="term" value="F:ATP hydrolysis activity"/>
    <property type="evidence" value="ECO:0007669"/>
    <property type="project" value="InterPro"/>
</dbReference>
<dbReference type="OrthoDB" id="9802264at2"/>
<evidence type="ECO:0000259" key="9">
    <source>
        <dbReference type="PROSITE" id="PS50929"/>
    </source>
</evidence>
<dbReference type="Pfam" id="PF00005">
    <property type="entry name" value="ABC_tran"/>
    <property type="match status" value="1"/>
</dbReference>
<dbReference type="EMBL" id="CP019323">
    <property type="protein sequence ID" value="APX71549.1"/>
    <property type="molecule type" value="Genomic_DNA"/>
</dbReference>
<evidence type="ECO:0000256" key="5">
    <source>
        <dbReference type="ARBA" id="ARBA00022989"/>
    </source>
</evidence>
<dbReference type="STRING" id="1847728.BTM29_02790"/>
<organism evidence="10 11">
    <name type="scientific">Companilactobacillus allii</name>
    <dbReference type="NCBI Taxonomy" id="1847728"/>
    <lineage>
        <taxon>Bacteria</taxon>
        <taxon>Bacillati</taxon>
        <taxon>Bacillota</taxon>
        <taxon>Bacilli</taxon>
        <taxon>Lactobacillales</taxon>
        <taxon>Lactobacillaceae</taxon>
        <taxon>Companilactobacillus</taxon>
    </lineage>
</organism>
<dbReference type="GO" id="GO:0045454">
    <property type="term" value="P:cell redox homeostasis"/>
    <property type="evidence" value="ECO:0007669"/>
    <property type="project" value="InterPro"/>
</dbReference>
<keyword evidence="5 7" id="KW-1133">Transmembrane helix</keyword>
<dbReference type="CDD" id="cd03247">
    <property type="entry name" value="ABCC_cytochrome_bd"/>
    <property type="match status" value="1"/>
</dbReference>
<name>A0A1P8Q177_9LACO</name>
<feature type="domain" description="ABC transmembrane type-1" evidence="9">
    <location>
        <begin position="25"/>
        <end position="309"/>
    </location>
</feature>
<feature type="transmembrane region" description="Helical" evidence="7">
    <location>
        <begin position="167"/>
        <end position="187"/>
    </location>
</feature>
<dbReference type="Gene3D" id="1.20.1560.10">
    <property type="entry name" value="ABC transporter type 1, transmembrane domain"/>
    <property type="match status" value="1"/>
</dbReference>
<dbReference type="GO" id="GO:0005886">
    <property type="term" value="C:plasma membrane"/>
    <property type="evidence" value="ECO:0007669"/>
    <property type="project" value="UniProtKB-SubCell"/>
</dbReference>
<dbReference type="InterPro" id="IPR039421">
    <property type="entry name" value="Type_1_exporter"/>
</dbReference>
<dbReference type="PANTHER" id="PTHR43394">
    <property type="entry name" value="ATP-DEPENDENT PERMEASE MDL1, MITOCHONDRIAL"/>
    <property type="match status" value="1"/>
</dbReference>
<keyword evidence="11" id="KW-1185">Reference proteome</keyword>
<protein>
    <submittedName>
        <fullName evidence="10">Thiol reductant ABC exporter subunit CydC</fullName>
    </submittedName>
</protein>
<dbReference type="GO" id="GO:0015421">
    <property type="term" value="F:ABC-type oligopeptide transporter activity"/>
    <property type="evidence" value="ECO:0007669"/>
    <property type="project" value="TreeGrafter"/>
</dbReference>
<evidence type="ECO:0000313" key="10">
    <source>
        <dbReference type="EMBL" id="APX71549.1"/>
    </source>
</evidence>
<dbReference type="PROSITE" id="PS50929">
    <property type="entry name" value="ABC_TM1F"/>
    <property type="match status" value="1"/>
</dbReference>
<dbReference type="SUPFAM" id="SSF52540">
    <property type="entry name" value="P-loop containing nucleoside triphosphate hydrolases"/>
    <property type="match status" value="1"/>
</dbReference>
<evidence type="ECO:0000256" key="6">
    <source>
        <dbReference type="ARBA" id="ARBA00023136"/>
    </source>
</evidence>
<dbReference type="InterPro" id="IPR027417">
    <property type="entry name" value="P-loop_NTPase"/>
</dbReference>
<evidence type="ECO:0000256" key="3">
    <source>
        <dbReference type="ARBA" id="ARBA00022741"/>
    </source>
</evidence>
<evidence type="ECO:0000313" key="11">
    <source>
        <dbReference type="Proteomes" id="UP000187499"/>
    </source>
</evidence>
<feature type="transmembrane region" description="Helical" evidence="7">
    <location>
        <begin position="252"/>
        <end position="273"/>
    </location>
</feature>
<evidence type="ECO:0000256" key="4">
    <source>
        <dbReference type="ARBA" id="ARBA00022840"/>
    </source>
</evidence>
<dbReference type="PROSITE" id="PS50893">
    <property type="entry name" value="ABC_TRANSPORTER_2"/>
    <property type="match status" value="1"/>
</dbReference>
<gene>
    <name evidence="10" type="ORF">BTM29_02790</name>
</gene>
<evidence type="ECO:0000256" key="1">
    <source>
        <dbReference type="ARBA" id="ARBA00004651"/>
    </source>
</evidence>
<dbReference type="InterPro" id="IPR003593">
    <property type="entry name" value="AAA+_ATPase"/>
</dbReference>
<accession>A0A1P8Q177</accession>
<dbReference type="InterPro" id="IPR036640">
    <property type="entry name" value="ABC1_TM_sf"/>
</dbReference>
<dbReference type="PANTHER" id="PTHR43394:SF1">
    <property type="entry name" value="ATP-BINDING CASSETTE SUB-FAMILY B MEMBER 10, MITOCHONDRIAL"/>
    <property type="match status" value="1"/>
</dbReference>
<dbReference type="GO" id="GO:0005524">
    <property type="term" value="F:ATP binding"/>
    <property type="evidence" value="ECO:0007669"/>
    <property type="project" value="UniProtKB-KW"/>
</dbReference>
<dbReference type="NCBIfam" id="TIGR02868">
    <property type="entry name" value="CydC"/>
    <property type="match status" value="1"/>
</dbReference>
<feature type="domain" description="ABC transporter" evidence="8">
    <location>
        <begin position="341"/>
        <end position="575"/>
    </location>
</feature>
<keyword evidence="6 7" id="KW-0472">Membrane</keyword>
<feature type="transmembrane region" description="Helical" evidence="7">
    <location>
        <begin position="20"/>
        <end position="43"/>
    </location>
</feature>
<dbReference type="InterPro" id="IPR011527">
    <property type="entry name" value="ABC1_TM_dom"/>
</dbReference>
<proteinExistence type="predicted"/>
<evidence type="ECO:0000256" key="2">
    <source>
        <dbReference type="ARBA" id="ARBA00022692"/>
    </source>
</evidence>
<evidence type="ECO:0000259" key="8">
    <source>
        <dbReference type="PROSITE" id="PS50893"/>
    </source>
</evidence>
<dbReference type="SMART" id="SM00382">
    <property type="entry name" value="AAA"/>
    <property type="match status" value="1"/>
</dbReference>
<keyword evidence="2 7" id="KW-0812">Transmembrane</keyword>
<dbReference type="GO" id="GO:0034775">
    <property type="term" value="P:glutathione transmembrane transport"/>
    <property type="evidence" value="ECO:0007669"/>
    <property type="project" value="InterPro"/>
</dbReference>
<dbReference type="KEGG" id="lalw:BTM29_02790"/>
<keyword evidence="3" id="KW-0547">Nucleotide-binding</keyword>
<keyword evidence="4" id="KW-0067">ATP-binding</keyword>
<dbReference type="Gene3D" id="3.40.50.300">
    <property type="entry name" value="P-loop containing nucleotide triphosphate hydrolases"/>
    <property type="match status" value="1"/>
</dbReference>
<dbReference type="RefSeq" id="WP_076614053.1">
    <property type="nucleotide sequence ID" value="NZ_CP019323.1"/>
</dbReference>
<dbReference type="InterPro" id="IPR014223">
    <property type="entry name" value="ABC_CydC/D"/>
</dbReference>
<sequence length="580" mass="65616">MNFFKTFKGDTWVKPYIKQYKGLLITVLLLGLVTSICASALMFTSGYTIDKAATHPVNILLIYVPILLTRAFGIGRPTFKYIERLKSHNWVLRVTSNLRTRLYTTLESDAAFLNEHHKTGDIMGLLSEDISHLQNLYLRTVFPTVISYLLTIIGSLVLGIYNPAFGFFVFLLLAIEVLIVPLVSVSIESARRVRQKQIKANLYTNLTDNILGADDWIISGRQKDFKNLSSSNISELNNSKDKSKSFRRNRDLFLQLIFVGIAICFIIFTNLTMTDGQEQANFVSAVVLCLFPLSETFIPVSQGYEEWPEYRDSIIRLNSLKPVESNLPKQAQLDPKKFEKIDIENIDFEYDADSPVLIKNFSQTIQKGQKIALLGPSGIGKTTILQLILGDLIPQSGSIKVNEKNVQELQEHREQIFSVLNQKPFLFNTSVMNNVRLGNESKSDSEVKAALEKVGLKDLIETLPDKYNTLVGENGSNFSGGEQERLALARILLQDAPVVLLDEPTVGLDPITENDLLKTFFTVLADKTIIWVTHHLQGINYVDHVIFMNSKEIEMQGSPTDLYKTNKHFRELYKMDQGFK</sequence>
<comment type="subcellular location">
    <subcellularLocation>
        <location evidence="1">Cell membrane</location>
        <topology evidence="1">Multi-pass membrane protein</topology>
    </subcellularLocation>
</comment>